<gene>
    <name evidence="1" type="primary">Acey_s0018.g3656</name>
    <name evidence="1" type="ORF">Y032_0018g3656</name>
</gene>
<evidence type="ECO:0000313" key="2">
    <source>
        <dbReference type="Proteomes" id="UP000024635"/>
    </source>
</evidence>
<protein>
    <submittedName>
        <fullName evidence="1">Uncharacterized protein</fullName>
    </submittedName>
</protein>
<keyword evidence="2" id="KW-1185">Reference proteome</keyword>
<dbReference type="AlphaFoldDB" id="A0A016V439"/>
<accession>A0A016V439</accession>
<proteinExistence type="predicted"/>
<organism evidence="1 2">
    <name type="scientific">Ancylostoma ceylanicum</name>
    <dbReference type="NCBI Taxonomy" id="53326"/>
    <lineage>
        <taxon>Eukaryota</taxon>
        <taxon>Metazoa</taxon>
        <taxon>Ecdysozoa</taxon>
        <taxon>Nematoda</taxon>
        <taxon>Chromadorea</taxon>
        <taxon>Rhabditida</taxon>
        <taxon>Rhabditina</taxon>
        <taxon>Rhabditomorpha</taxon>
        <taxon>Strongyloidea</taxon>
        <taxon>Ancylostomatidae</taxon>
        <taxon>Ancylostomatinae</taxon>
        <taxon>Ancylostoma</taxon>
    </lineage>
</organism>
<dbReference type="OrthoDB" id="10384319at2759"/>
<dbReference type="EMBL" id="JARK01001354">
    <property type="protein sequence ID" value="EYC22001.1"/>
    <property type="molecule type" value="Genomic_DNA"/>
</dbReference>
<dbReference type="Proteomes" id="UP000024635">
    <property type="component" value="Unassembled WGS sequence"/>
</dbReference>
<sequence>MFFRACCHLFEYLILIHCKDDWKRSVNSDCCDGGFCLVDPNTDWETSPPLCILCKKEVSMDLNQALQYNANAKMELEDKAGAGTRSPIDTVSFWAKDWFQVNDENLKL</sequence>
<reference evidence="2" key="1">
    <citation type="journal article" date="2015" name="Nat. Genet.">
        <title>The genome and transcriptome of the zoonotic hookworm Ancylostoma ceylanicum identify infection-specific gene families.</title>
        <authorList>
            <person name="Schwarz E.M."/>
            <person name="Hu Y."/>
            <person name="Antoshechkin I."/>
            <person name="Miller M.M."/>
            <person name="Sternberg P.W."/>
            <person name="Aroian R.V."/>
        </authorList>
    </citation>
    <scope>NUCLEOTIDE SEQUENCE</scope>
    <source>
        <strain evidence="2">HY135</strain>
    </source>
</reference>
<evidence type="ECO:0000313" key="1">
    <source>
        <dbReference type="EMBL" id="EYC22001.1"/>
    </source>
</evidence>
<comment type="caution">
    <text evidence="1">The sequence shown here is derived from an EMBL/GenBank/DDBJ whole genome shotgun (WGS) entry which is preliminary data.</text>
</comment>
<name>A0A016V439_9BILA</name>